<evidence type="ECO:0000256" key="10">
    <source>
        <dbReference type="HAMAP-Rule" id="MF_00144"/>
    </source>
</evidence>
<protein>
    <recommendedName>
        <fullName evidence="10">tRNA-specific 2-thiouridylase MnmA</fullName>
        <ecNumber evidence="10">2.8.1.13</ecNumber>
    </recommendedName>
</protein>
<dbReference type="NCBIfam" id="TIGR00420">
    <property type="entry name" value="trmU"/>
    <property type="match status" value="1"/>
</dbReference>
<dbReference type="GO" id="GO:0000049">
    <property type="term" value="F:tRNA binding"/>
    <property type="evidence" value="ECO:0007669"/>
    <property type="project" value="UniProtKB-KW"/>
</dbReference>
<evidence type="ECO:0000313" key="14">
    <source>
        <dbReference type="Proteomes" id="UP000253816"/>
    </source>
</evidence>
<dbReference type="Gene3D" id="2.30.30.280">
    <property type="entry name" value="Adenine nucleotide alpha hydrolases-like domains"/>
    <property type="match status" value="1"/>
</dbReference>
<dbReference type="FunFam" id="2.30.30.280:FF:000001">
    <property type="entry name" value="tRNA-specific 2-thiouridylase MnmA"/>
    <property type="match status" value="1"/>
</dbReference>
<dbReference type="GO" id="GO:0005737">
    <property type="term" value="C:cytoplasm"/>
    <property type="evidence" value="ECO:0007669"/>
    <property type="project" value="UniProtKB-SubCell"/>
</dbReference>
<dbReference type="Gene3D" id="3.40.50.620">
    <property type="entry name" value="HUPs"/>
    <property type="match status" value="1"/>
</dbReference>
<dbReference type="NCBIfam" id="NF001138">
    <property type="entry name" value="PRK00143.1"/>
    <property type="match status" value="1"/>
</dbReference>
<evidence type="ECO:0000256" key="7">
    <source>
        <dbReference type="ARBA" id="ARBA00022884"/>
    </source>
</evidence>
<dbReference type="Pfam" id="PF20259">
    <property type="entry name" value="tRNA_Me_trans_M"/>
    <property type="match status" value="1"/>
</dbReference>
<dbReference type="InterPro" id="IPR046885">
    <property type="entry name" value="MnmA-like_C"/>
</dbReference>
<dbReference type="Gene3D" id="2.40.30.10">
    <property type="entry name" value="Translation factors"/>
    <property type="match status" value="1"/>
</dbReference>
<feature type="site" description="Interaction with tRNA" evidence="10">
    <location>
        <position position="333"/>
    </location>
</feature>
<dbReference type="OrthoDB" id="9800696at2"/>
<dbReference type="InterPro" id="IPR014729">
    <property type="entry name" value="Rossmann-like_a/b/a_fold"/>
</dbReference>
<dbReference type="SUPFAM" id="SSF52402">
    <property type="entry name" value="Adenine nucleotide alpha hydrolases-like"/>
    <property type="match status" value="1"/>
</dbReference>
<comment type="function">
    <text evidence="10">Catalyzes the 2-thiolation of uridine at the wobble position (U34) of tRNA, leading to the formation of s(2)U34.</text>
</comment>
<feature type="site" description="Interaction with tRNA" evidence="10">
    <location>
        <position position="121"/>
    </location>
</feature>
<feature type="binding site" evidence="10">
    <location>
        <begin position="7"/>
        <end position="14"/>
    </location>
    <ligand>
        <name>ATP</name>
        <dbReference type="ChEBI" id="CHEBI:30616"/>
    </ligand>
</feature>
<dbReference type="HAMAP" id="MF_00144">
    <property type="entry name" value="tRNA_thiouridyl_MnmA"/>
    <property type="match status" value="1"/>
</dbReference>
<gene>
    <name evidence="10" type="primary">mnmA</name>
    <name evidence="13" type="ORF">HAT2_00325</name>
</gene>
<keyword evidence="4 10" id="KW-0819">tRNA processing</keyword>
<evidence type="ECO:0000256" key="5">
    <source>
        <dbReference type="ARBA" id="ARBA00022741"/>
    </source>
</evidence>
<accession>A0A369KCD0</accession>
<dbReference type="AlphaFoldDB" id="A0A369KCD0"/>
<feature type="binding site" evidence="10">
    <location>
        <position position="120"/>
    </location>
    <ligand>
        <name>ATP</name>
        <dbReference type="ChEBI" id="CHEBI:30616"/>
    </ligand>
</feature>
<evidence type="ECO:0000256" key="2">
    <source>
        <dbReference type="ARBA" id="ARBA00022555"/>
    </source>
</evidence>
<keyword evidence="7 10" id="KW-0694">RNA-binding</keyword>
<sequence>MERVFVAMSGGVDSSLSALLLKEMGYDVIGLFVSGWEDEFIGCQAKRDLEDVVAVCDSISIPYYAVDLKKEFSNLVFDRFLHSLRSGLTPNPDIACNQHIKFRLLLDKALAMGGQFLATGHYCRLKRSVSGTPLLFKGLDRNKDQSYFLHAITASSLKRVRFPIGALRKEEVRFLAKKYCLPNYNKKDSVGICFVENKKFNEFISRYIPPKQGAILSTEGRPLGEHRGLHFFTIGQRKGLRIGGKGPPWFVVRKDLATNTLWIAQGQDHPWLFANRFLIRDLNWLDEPRDFPFRCCVKIRYRSQEQSCALHLISEEIVEVQLDSPQRAVTPGQSAVFYDGEQCLGGGLIQEVIPAWGT</sequence>
<feature type="domain" description="tRNA-specific 2-thiouridylase MnmA-like C-terminal" evidence="11">
    <location>
        <begin position="276"/>
        <end position="349"/>
    </location>
</feature>
<evidence type="ECO:0000256" key="4">
    <source>
        <dbReference type="ARBA" id="ARBA00022694"/>
    </source>
</evidence>
<keyword evidence="1 10" id="KW-0963">Cytoplasm</keyword>
<evidence type="ECO:0000259" key="11">
    <source>
        <dbReference type="Pfam" id="PF20258"/>
    </source>
</evidence>
<comment type="subcellular location">
    <subcellularLocation>
        <location evidence="10">Cytoplasm</location>
    </subcellularLocation>
</comment>
<dbReference type="PANTHER" id="PTHR11933">
    <property type="entry name" value="TRNA 5-METHYLAMINOMETHYL-2-THIOURIDYLATE -METHYLTRANSFERASE"/>
    <property type="match status" value="1"/>
</dbReference>
<evidence type="ECO:0000313" key="13">
    <source>
        <dbReference type="EMBL" id="RDB31568.1"/>
    </source>
</evidence>
<keyword evidence="14" id="KW-1185">Reference proteome</keyword>
<dbReference type="EMBL" id="QQBG01000011">
    <property type="protein sequence ID" value="RDB31568.1"/>
    <property type="molecule type" value="Genomic_DNA"/>
</dbReference>
<evidence type="ECO:0000256" key="1">
    <source>
        <dbReference type="ARBA" id="ARBA00022490"/>
    </source>
</evidence>
<feature type="disulfide bond" description="Alternate" evidence="10">
    <location>
        <begin position="96"/>
        <end position="193"/>
    </location>
</feature>
<dbReference type="Pfam" id="PF03054">
    <property type="entry name" value="tRNA_Me_trans"/>
    <property type="match status" value="1"/>
</dbReference>
<dbReference type="RefSeq" id="WP_114544242.1">
    <property type="nucleotide sequence ID" value="NZ_QQBG01000011.1"/>
</dbReference>
<reference evidence="13 14" key="1">
    <citation type="submission" date="2018-07" db="EMBL/GenBank/DDBJ databases">
        <title>Comparative genomics of the Candidatus Parilichlamydiaceae reveals evidence of convergent evolution and genome reduction in the phylum Chlamydiae.</title>
        <authorList>
            <person name="Taylor-Brown A."/>
            <person name="Polkinghorne A."/>
        </authorList>
    </citation>
    <scope>NUCLEOTIDE SEQUENCE [LARGE SCALE GENOMIC DNA]</scope>
    <source>
        <strain evidence="13 14">Hat2</strain>
    </source>
</reference>
<evidence type="ECO:0000256" key="8">
    <source>
        <dbReference type="ARBA" id="ARBA00023157"/>
    </source>
</evidence>
<comment type="catalytic activity">
    <reaction evidence="9 10">
        <text>S-sulfanyl-L-cysteinyl-[protein] + uridine(34) in tRNA + AH2 + ATP = 2-thiouridine(34) in tRNA + L-cysteinyl-[protein] + A + AMP + diphosphate + H(+)</text>
        <dbReference type="Rhea" id="RHEA:47032"/>
        <dbReference type="Rhea" id="RHEA-COMP:10131"/>
        <dbReference type="Rhea" id="RHEA-COMP:11726"/>
        <dbReference type="Rhea" id="RHEA-COMP:11727"/>
        <dbReference type="Rhea" id="RHEA-COMP:11728"/>
        <dbReference type="ChEBI" id="CHEBI:13193"/>
        <dbReference type="ChEBI" id="CHEBI:15378"/>
        <dbReference type="ChEBI" id="CHEBI:17499"/>
        <dbReference type="ChEBI" id="CHEBI:29950"/>
        <dbReference type="ChEBI" id="CHEBI:30616"/>
        <dbReference type="ChEBI" id="CHEBI:33019"/>
        <dbReference type="ChEBI" id="CHEBI:61963"/>
        <dbReference type="ChEBI" id="CHEBI:65315"/>
        <dbReference type="ChEBI" id="CHEBI:87170"/>
        <dbReference type="ChEBI" id="CHEBI:456215"/>
        <dbReference type="EC" id="2.8.1.13"/>
    </reaction>
</comment>
<feature type="active site" description="Nucleophile" evidence="10">
    <location>
        <position position="96"/>
    </location>
</feature>
<dbReference type="InterPro" id="IPR004506">
    <property type="entry name" value="MnmA-like"/>
</dbReference>
<dbReference type="GO" id="GO:0103016">
    <property type="term" value="F:tRNA-uridine 2-sulfurtransferase activity"/>
    <property type="evidence" value="ECO:0007669"/>
    <property type="project" value="UniProtKB-EC"/>
</dbReference>
<dbReference type="Pfam" id="PF20258">
    <property type="entry name" value="tRNA_Me_trans_C"/>
    <property type="match status" value="1"/>
</dbReference>
<dbReference type="GO" id="GO:0005524">
    <property type="term" value="F:ATP binding"/>
    <property type="evidence" value="ECO:0007669"/>
    <property type="project" value="UniProtKB-KW"/>
</dbReference>
<proteinExistence type="inferred from homology"/>
<dbReference type="InterPro" id="IPR023382">
    <property type="entry name" value="MnmA-like_central_sf"/>
</dbReference>
<evidence type="ECO:0000256" key="9">
    <source>
        <dbReference type="ARBA" id="ARBA00051542"/>
    </source>
</evidence>
<comment type="caution">
    <text evidence="10">Lacks conserved residue(s) required for the propagation of feature annotation.</text>
</comment>
<keyword evidence="8 10" id="KW-1015">Disulfide bond</keyword>
<comment type="similarity">
    <text evidence="10">Belongs to the MnmA/TRMU family.</text>
</comment>
<keyword evidence="5 10" id="KW-0547">Nucleotide-binding</keyword>
<dbReference type="FunFam" id="2.40.30.10:FF:000023">
    <property type="entry name" value="tRNA-specific 2-thiouridylase MnmA"/>
    <property type="match status" value="1"/>
</dbReference>
<dbReference type="EC" id="2.8.1.13" evidence="10"/>
<dbReference type="InterPro" id="IPR046884">
    <property type="entry name" value="MnmA-like_central"/>
</dbReference>
<feature type="domain" description="tRNA-specific 2-thiouridylase MnmA-like central" evidence="12">
    <location>
        <begin position="202"/>
        <end position="265"/>
    </location>
</feature>
<name>A0A369KCD0_9BACT</name>
<organism evidence="13 14">
    <name type="scientific">Candidatus Similichlamydia laticola</name>
    <dbReference type="NCBI Taxonomy" id="2170265"/>
    <lineage>
        <taxon>Bacteria</taxon>
        <taxon>Pseudomonadati</taxon>
        <taxon>Chlamydiota</taxon>
        <taxon>Chlamydiia</taxon>
        <taxon>Parachlamydiales</taxon>
        <taxon>Candidatus Parilichlamydiaceae</taxon>
        <taxon>Candidatus Similichlamydia</taxon>
    </lineage>
</organism>
<evidence type="ECO:0000259" key="12">
    <source>
        <dbReference type="Pfam" id="PF20259"/>
    </source>
</evidence>
<evidence type="ECO:0000256" key="6">
    <source>
        <dbReference type="ARBA" id="ARBA00022840"/>
    </source>
</evidence>
<dbReference type="Proteomes" id="UP000253816">
    <property type="component" value="Unassembled WGS sequence"/>
</dbReference>
<keyword evidence="2 10" id="KW-0820">tRNA-binding</keyword>
<feature type="region of interest" description="Interaction with tRNA" evidence="10">
    <location>
        <begin position="143"/>
        <end position="145"/>
    </location>
</feature>
<evidence type="ECO:0000256" key="3">
    <source>
        <dbReference type="ARBA" id="ARBA00022679"/>
    </source>
</evidence>
<dbReference type="PANTHER" id="PTHR11933:SF5">
    <property type="entry name" value="MITOCHONDRIAL TRNA-SPECIFIC 2-THIOURIDYLASE 1"/>
    <property type="match status" value="1"/>
</dbReference>
<dbReference type="CDD" id="cd01998">
    <property type="entry name" value="MnmA_TRMU-like"/>
    <property type="match status" value="1"/>
</dbReference>
<keyword evidence="3 10" id="KW-0808">Transferase</keyword>
<feature type="region of interest" description="Interaction with target base in tRNA" evidence="10">
    <location>
        <begin position="91"/>
        <end position="93"/>
    </location>
</feature>
<feature type="active site" description="Cysteine persulfide intermediate" evidence="10">
    <location>
        <position position="193"/>
    </location>
</feature>
<keyword evidence="6 10" id="KW-0067">ATP-binding</keyword>
<comment type="caution">
    <text evidence="13">The sequence shown here is derived from an EMBL/GenBank/DDBJ whole genome shotgun (WGS) entry which is preliminary data.</text>
</comment>
<dbReference type="GO" id="GO:0002143">
    <property type="term" value="P:tRNA wobble position uridine thiolation"/>
    <property type="evidence" value="ECO:0007669"/>
    <property type="project" value="TreeGrafter"/>
</dbReference>
<feature type="region of interest" description="Interaction with tRNA" evidence="10">
    <location>
        <begin position="300"/>
        <end position="301"/>
    </location>
</feature>